<evidence type="ECO:0000256" key="2">
    <source>
        <dbReference type="ARBA" id="ARBA00023015"/>
    </source>
</evidence>
<dbReference type="PANTHER" id="PTHR35807:SF1">
    <property type="entry name" value="TRANSCRIPTIONAL REGULATOR REDD"/>
    <property type="match status" value="1"/>
</dbReference>
<keyword evidence="2" id="KW-0805">Transcription regulation</keyword>
<evidence type="ECO:0000256" key="4">
    <source>
        <dbReference type="ARBA" id="ARBA00023163"/>
    </source>
</evidence>
<dbReference type="InterPro" id="IPR051677">
    <property type="entry name" value="AfsR-DnrI-RedD_regulator"/>
</dbReference>
<dbReference type="PANTHER" id="PTHR35807">
    <property type="entry name" value="TRANSCRIPTIONAL REGULATOR REDD-RELATED"/>
    <property type="match status" value="1"/>
</dbReference>
<dbReference type="Gene3D" id="1.25.40.10">
    <property type="entry name" value="Tetratricopeptide repeat domain"/>
    <property type="match status" value="2"/>
</dbReference>
<accession>A0A1G8W0T3</accession>
<dbReference type="SUPFAM" id="SSF48452">
    <property type="entry name" value="TPR-like"/>
    <property type="match status" value="2"/>
</dbReference>
<dbReference type="GO" id="GO:0006355">
    <property type="term" value="P:regulation of DNA-templated transcription"/>
    <property type="evidence" value="ECO:0007669"/>
    <property type="project" value="InterPro"/>
</dbReference>
<dbReference type="EMBL" id="FNET01000003">
    <property type="protein sequence ID" value="SDJ71070.1"/>
    <property type="molecule type" value="Genomic_DNA"/>
</dbReference>
<proteinExistence type="inferred from homology"/>
<comment type="similarity">
    <text evidence="1">Belongs to the AfsR/DnrI/RedD regulatory family.</text>
</comment>
<dbReference type="Pfam" id="PF13424">
    <property type="entry name" value="TPR_12"/>
    <property type="match status" value="1"/>
</dbReference>
<dbReference type="InterPro" id="IPR011990">
    <property type="entry name" value="TPR-like_helical_dom_sf"/>
</dbReference>
<dbReference type="PROSITE" id="PS51755">
    <property type="entry name" value="OMPR_PHOB"/>
    <property type="match status" value="1"/>
</dbReference>
<dbReference type="SUPFAM" id="SSF52540">
    <property type="entry name" value="P-loop containing nucleoside triphosphate hydrolases"/>
    <property type="match status" value="1"/>
</dbReference>
<dbReference type="Pfam" id="PF03704">
    <property type="entry name" value="BTAD"/>
    <property type="match status" value="1"/>
</dbReference>
<dbReference type="GO" id="GO:0003677">
    <property type="term" value="F:DNA binding"/>
    <property type="evidence" value="ECO:0007669"/>
    <property type="project" value="UniProtKB-UniRule"/>
</dbReference>
<dbReference type="SMART" id="SM01043">
    <property type="entry name" value="BTAD"/>
    <property type="match status" value="1"/>
</dbReference>
<evidence type="ECO:0000256" key="1">
    <source>
        <dbReference type="ARBA" id="ARBA00005820"/>
    </source>
</evidence>
<dbReference type="InterPro" id="IPR036388">
    <property type="entry name" value="WH-like_DNA-bd_sf"/>
</dbReference>
<dbReference type="InterPro" id="IPR016032">
    <property type="entry name" value="Sig_transdc_resp-reg_C-effctor"/>
</dbReference>
<sequence>MNVEFRVLGPLEVLADGEPVFVPAGRGRVLLATLLLRPNQFVSVDELIDRLWDGEPPTADRAHKTLQTTVLRLRRALGEANRVRTTAGGYLVEVAPQELDLLRFREFVLEGDFASATELWRGPALANVASDALHREDVPRLEDERVGVLERRIDADLSRGQAGQLVAELSELVRQHPLRERFWAQRMTALARSGRQAEALESYREITALLAEELGVDPSPELSRLHLALLKGEVEAPDHKVICQLPPDTSAFVGRERLLHQVEEMFATQGGVPVVVLSGAPGVGKSAFTIKAAHRLRDRFPDGQLFVRLNGAGSAPRDPAEVLGELLLALGVSVTGMPDGLEARAAAFRAQLADRAMLVVLDDAAGPEQVRPLLPGTAGCATLISSRQRLVQVEGTHGLRLPPLSDKDASALLESVIGLSRAATDRAAVRAIVGACGGLPLALRVVGARLAARESLPLRSLAGRLSDERRRLDELATGDLEVRASFGPSYEALPADAATAFRRLGLLGATDVAAWTVGVLAGGDGERLVERLVEANLVDEVGLDVTGEPRYRMHDLLAVYAAELVREEPPEEATAALRDYVDVMVTLADDAARDWFAADDAPKRPITRSRALEVSELDRLVEGREKWLLAEQVNVDRAIMLCLNRGWVESAENLMHRAFVYLDCYHPHERILRVCELVRDAAFAQGDELIAWRSHLRLMSQVVTRGVNEEVIAEYARCADGFEAVGAQAELACALGAVAYFTMLHTGQPQLAIAERAVAAARASGLQLTQLSALRELGTMLGAEGRHTESARVLDEALVISRETGEHNEIASMLNRMGTAALASGDAGRAGAAAREALDLMTAFGDDRGAAYCRVLVSRADLAQGDAHAALVGAEKALNVFESLGERRGTVRALAAVAEANLALGLVGKGIDVAAAALEDYADAGDADAEERLRAVLEQARR</sequence>
<feature type="domain" description="OmpR/PhoB-type" evidence="6">
    <location>
        <begin position="1"/>
        <end position="94"/>
    </location>
</feature>
<dbReference type="Gene3D" id="3.40.50.300">
    <property type="entry name" value="P-loop containing nucleotide triphosphate hydrolases"/>
    <property type="match status" value="1"/>
</dbReference>
<evidence type="ECO:0000313" key="8">
    <source>
        <dbReference type="Proteomes" id="UP000199682"/>
    </source>
</evidence>
<dbReference type="CDD" id="cd15831">
    <property type="entry name" value="BTAD"/>
    <property type="match status" value="1"/>
</dbReference>
<protein>
    <submittedName>
        <fullName evidence="7">DNA-binding transcriptional activator of the SARP family</fullName>
    </submittedName>
</protein>
<dbReference type="AlphaFoldDB" id="A0A1G8W0T3"/>
<reference evidence="8" key="1">
    <citation type="submission" date="2016-10" db="EMBL/GenBank/DDBJ databases">
        <authorList>
            <person name="Varghese N."/>
            <person name="Submissions S."/>
        </authorList>
    </citation>
    <scope>NUCLEOTIDE SEQUENCE [LARGE SCALE GENOMIC DNA]</scope>
    <source>
        <strain evidence="8">DSM 44796</strain>
    </source>
</reference>
<dbReference type="SMART" id="SM00862">
    <property type="entry name" value="Trans_reg_C"/>
    <property type="match status" value="1"/>
</dbReference>
<evidence type="ECO:0000259" key="6">
    <source>
        <dbReference type="PROSITE" id="PS51755"/>
    </source>
</evidence>
<keyword evidence="4" id="KW-0804">Transcription</keyword>
<dbReference type="InterPro" id="IPR005158">
    <property type="entry name" value="BTAD"/>
</dbReference>
<evidence type="ECO:0000256" key="3">
    <source>
        <dbReference type="ARBA" id="ARBA00023125"/>
    </source>
</evidence>
<evidence type="ECO:0000256" key="5">
    <source>
        <dbReference type="PROSITE-ProRule" id="PRU01091"/>
    </source>
</evidence>
<dbReference type="SUPFAM" id="SSF46894">
    <property type="entry name" value="C-terminal effector domain of the bipartite response regulators"/>
    <property type="match status" value="1"/>
</dbReference>
<organism evidence="7 8">
    <name type="scientific">Lentzea albidocapillata subsp. violacea</name>
    <dbReference type="NCBI Taxonomy" id="128104"/>
    <lineage>
        <taxon>Bacteria</taxon>
        <taxon>Bacillati</taxon>
        <taxon>Actinomycetota</taxon>
        <taxon>Actinomycetes</taxon>
        <taxon>Pseudonocardiales</taxon>
        <taxon>Pseudonocardiaceae</taxon>
        <taxon>Lentzea</taxon>
    </lineage>
</organism>
<keyword evidence="3 5" id="KW-0238">DNA-binding</keyword>
<evidence type="ECO:0000313" key="7">
    <source>
        <dbReference type="EMBL" id="SDJ71070.1"/>
    </source>
</evidence>
<dbReference type="Pfam" id="PF00486">
    <property type="entry name" value="Trans_reg_C"/>
    <property type="match status" value="1"/>
</dbReference>
<dbReference type="InterPro" id="IPR027417">
    <property type="entry name" value="P-loop_NTPase"/>
</dbReference>
<dbReference type="GO" id="GO:0043531">
    <property type="term" value="F:ADP binding"/>
    <property type="evidence" value="ECO:0007669"/>
    <property type="project" value="InterPro"/>
</dbReference>
<dbReference type="GO" id="GO:0000160">
    <property type="term" value="P:phosphorelay signal transduction system"/>
    <property type="evidence" value="ECO:0007669"/>
    <property type="project" value="InterPro"/>
</dbReference>
<feature type="DNA-binding region" description="OmpR/PhoB-type" evidence="5">
    <location>
        <begin position="1"/>
        <end position="94"/>
    </location>
</feature>
<dbReference type="RefSeq" id="WP_176929532.1">
    <property type="nucleotide sequence ID" value="NZ_FNET01000003.1"/>
</dbReference>
<name>A0A1G8W0T3_9PSEU</name>
<dbReference type="Proteomes" id="UP000199682">
    <property type="component" value="Unassembled WGS sequence"/>
</dbReference>
<dbReference type="PRINTS" id="PR00364">
    <property type="entry name" value="DISEASERSIST"/>
</dbReference>
<dbReference type="Gene3D" id="1.10.10.10">
    <property type="entry name" value="Winged helix-like DNA-binding domain superfamily/Winged helix DNA-binding domain"/>
    <property type="match status" value="1"/>
</dbReference>
<dbReference type="InterPro" id="IPR001867">
    <property type="entry name" value="OmpR/PhoB-type_DNA-bd"/>
</dbReference>
<gene>
    <name evidence="7" type="ORF">SAMN04488074_10310</name>
</gene>